<reference evidence="5 6" key="1">
    <citation type="submission" date="2023-07" db="EMBL/GenBank/DDBJ databases">
        <title>Sorghum-associated microbial communities from plants grown in Nebraska, USA.</title>
        <authorList>
            <person name="Schachtman D."/>
        </authorList>
    </citation>
    <scope>NUCLEOTIDE SEQUENCE [LARGE SCALE GENOMIC DNA]</scope>
    <source>
        <strain evidence="5 6">BE313</strain>
    </source>
</reference>
<feature type="transmembrane region" description="Helical" evidence="3">
    <location>
        <begin position="85"/>
        <end position="104"/>
    </location>
</feature>
<feature type="transmembrane region" description="Helical" evidence="3">
    <location>
        <begin position="45"/>
        <end position="65"/>
    </location>
</feature>
<dbReference type="InterPro" id="IPR000160">
    <property type="entry name" value="GGDEF_dom"/>
</dbReference>
<keyword evidence="3" id="KW-1133">Transmembrane helix</keyword>
<dbReference type="Pfam" id="PF00990">
    <property type="entry name" value="GGDEF"/>
    <property type="match status" value="1"/>
</dbReference>
<evidence type="ECO:0000313" key="5">
    <source>
        <dbReference type="EMBL" id="MDR7380237.1"/>
    </source>
</evidence>
<feature type="transmembrane region" description="Helical" evidence="3">
    <location>
        <begin position="12"/>
        <end position="33"/>
    </location>
</feature>
<accession>A0ABU2CGB9</accession>
<dbReference type="InterPro" id="IPR033424">
    <property type="entry name" value="MASE4"/>
</dbReference>
<dbReference type="PANTHER" id="PTHR45138:SF9">
    <property type="entry name" value="DIGUANYLATE CYCLASE DGCM-RELATED"/>
    <property type="match status" value="1"/>
</dbReference>
<feature type="domain" description="GGDEF" evidence="4">
    <location>
        <begin position="298"/>
        <end position="433"/>
    </location>
</feature>
<keyword evidence="3" id="KW-0812">Transmembrane</keyword>
<keyword evidence="3" id="KW-0472">Membrane</keyword>
<proteinExistence type="predicted"/>
<dbReference type="EMBL" id="JAVDXT010000007">
    <property type="protein sequence ID" value="MDR7380237.1"/>
    <property type="molecule type" value="Genomic_DNA"/>
</dbReference>
<comment type="caution">
    <text evidence="5">The sequence shown here is derived from an EMBL/GenBank/DDBJ whole genome shotgun (WGS) entry which is preliminary data.</text>
</comment>
<dbReference type="Proteomes" id="UP001180487">
    <property type="component" value="Unassembled WGS sequence"/>
</dbReference>
<gene>
    <name evidence="5" type="ORF">J2X19_004939</name>
</gene>
<protein>
    <recommendedName>
        <fullName evidence="1">diguanylate cyclase</fullName>
        <ecNumber evidence="1">2.7.7.65</ecNumber>
    </recommendedName>
</protein>
<feature type="transmembrane region" description="Helical" evidence="3">
    <location>
        <begin position="166"/>
        <end position="183"/>
    </location>
</feature>
<comment type="catalytic activity">
    <reaction evidence="2">
        <text>2 GTP = 3',3'-c-di-GMP + 2 diphosphate</text>
        <dbReference type="Rhea" id="RHEA:24898"/>
        <dbReference type="ChEBI" id="CHEBI:33019"/>
        <dbReference type="ChEBI" id="CHEBI:37565"/>
        <dbReference type="ChEBI" id="CHEBI:58805"/>
        <dbReference type="EC" id="2.7.7.65"/>
    </reaction>
</comment>
<keyword evidence="6" id="KW-1185">Reference proteome</keyword>
<organism evidence="5 6">
    <name type="scientific">Rhodoferax ferrireducens</name>
    <dbReference type="NCBI Taxonomy" id="192843"/>
    <lineage>
        <taxon>Bacteria</taxon>
        <taxon>Pseudomonadati</taxon>
        <taxon>Pseudomonadota</taxon>
        <taxon>Betaproteobacteria</taxon>
        <taxon>Burkholderiales</taxon>
        <taxon>Comamonadaceae</taxon>
        <taxon>Rhodoferax</taxon>
    </lineage>
</organism>
<dbReference type="InterPro" id="IPR029787">
    <property type="entry name" value="Nucleotide_cyclase"/>
</dbReference>
<sequence>MPFATTPLAQAFAFIPMYVSALVICDLITAVLLFGQFSVLQTPALLVLASGYLFTASATLVYLLIFPGLFSPTGLFGSGPQTSSAMYMFWHSGFPLAVIGYTLLKDKTTKPRKLPLRILASPRIAIASAAVVVLSVVVGFGIFATWGQAWIPIFLIGHRTTSTGRMFLFGVWLLSLAGLVGVWKKRPHTVLDIWLQVVMCVWLFDIALAALLNSGRYDLGWYVGRIYGLLAASFLLVVLLVEDLKQYKRLFQLSVKLSAANTVLANLARHDSLTGLANRRFFDEYLAEQIAIANRFHRPLALILCDIDHFKSFNDHYGHQEGDACLKRIARVLQSCSRRPADMVARYGGEEFAFILPDTDLRAAAQVAEEVRAEVSRLEISHAYSSAGSCVSISSGVSELVSSMKASQLISAADDFLYKAKGLGRNQVVSAWANI</sequence>
<evidence type="ECO:0000256" key="2">
    <source>
        <dbReference type="ARBA" id="ARBA00034247"/>
    </source>
</evidence>
<dbReference type="RefSeq" id="WP_310377115.1">
    <property type="nucleotide sequence ID" value="NZ_JAVDXT010000007.1"/>
</dbReference>
<feature type="transmembrane region" description="Helical" evidence="3">
    <location>
        <begin position="219"/>
        <end position="241"/>
    </location>
</feature>
<evidence type="ECO:0000259" key="4">
    <source>
        <dbReference type="PROSITE" id="PS50887"/>
    </source>
</evidence>
<dbReference type="PANTHER" id="PTHR45138">
    <property type="entry name" value="REGULATORY COMPONENTS OF SENSORY TRANSDUCTION SYSTEM"/>
    <property type="match status" value="1"/>
</dbReference>
<evidence type="ECO:0000313" key="6">
    <source>
        <dbReference type="Proteomes" id="UP001180487"/>
    </source>
</evidence>
<dbReference type="CDD" id="cd01949">
    <property type="entry name" value="GGDEF"/>
    <property type="match status" value="1"/>
</dbReference>
<dbReference type="Pfam" id="PF17158">
    <property type="entry name" value="MASE4"/>
    <property type="match status" value="1"/>
</dbReference>
<dbReference type="SUPFAM" id="SSF55073">
    <property type="entry name" value="Nucleotide cyclase"/>
    <property type="match status" value="1"/>
</dbReference>
<evidence type="ECO:0000256" key="3">
    <source>
        <dbReference type="SAM" id="Phobius"/>
    </source>
</evidence>
<dbReference type="SMART" id="SM00267">
    <property type="entry name" value="GGDEF"/>
    <property type="match status" value="1"/>
</dbReference>
<evidence type="ECO:0000256" key="1">
    <source>
        <dbReference type="ARBA" id="ARBA00012528"/>
    </source>
</evidence>
<dbReference type="EC" id="2.7.7.65" evidence="1"/>
<dbReference type="InterPro" id="IPR043128">
    <property type="entry name" value="Rev_trsase/Diguanyl_cyclase"/>
</dbReference>
<feature type="transmembrane region" description="Helical" evidence="3">
    <location>
        <begin position="190"/>
        <end position="213"/>
    </location>
</feature>
<dbReference type="Gene3D" id="3.30.70.270">
    <property type="match status" value="1"/>
</dbReference>
<name>A0ABU2CGB9_9BURK</name>
<dbReference type="PROSITE" id="PS50887">
    <property type="entry name" value="GGDEF"/>
    <property type="match status" value="1"/>
</dbReference>
<dbReference type="NCBIfam" id="TIGR00254">
    <property type="entry name" value="GGDEF"/>
    <property type="match status" value="1"/>
</dbReference>
<feature type="transmembrane region" description="Helical" evidence="3">
    <location>
        <begin position="124"/>
        <end position="146"/>
    </location>
</feature>
<dbReference type="InterPro" id="IPR050469">
    <property type="entry name" value="Diguanylate_Cyclase"/>
</dbReference>